<evidence type="ECO:0000256" key="15">
    <source>
        <dbReference type="ARBA" id="ARBA00048121"/>
    </source>
</evidence>
<evidence type="ECO:0000256" key="7">
    <source>
        <dbReference type="ARBA" id="ARBA00022679"/>
    </source>
</evidence>
<comment type="caution">
    <text evidence="19">The sequence shown here is derived from an EMBL/GenBank/DDBJ whole genome shotgun (WGS) entry which is preliminary data.</text>
</comment>
<name>A0ABV2W059_9ACTN</name>
<evidence type="ECO:0000256" key="14">
    <source>
        <dbReference type="ARBA" id="ARBA00042143"/>
    </source>
</evidence>
<feature type="domain" description="Ketosynthase family 3 (KS3)" evidence="18">
    <location>
        <begin position="1"/>
        <end position="406"/>
    </location>
</feature>
<keyword evidence="11 19" id="KW-0012">Acyltransferase</keyword>
<dbReference type="PANTHER" id="PTHR11712:SF306">
    <property type="entry name" value="3-OXOACYL-[ACYL-CARRIER-PROTEIN] SYNTHASE 1"/>
    <property type="match status" value="1"/>
</dbReference>
<dbReference type="RefSeq" id="WP_344420414.1">
    <property type="nucleotide sequence ID" value="NZ_BAAASF010000001.1"/>
</dbReference>
<evidence type="ECO:0000259" key="18">
    <source>
        <dbReference type="PROSITE" id="PS52004"/>
    </source>
</evidence>
<dbReference type="EMBL" id="JBEXZR010000003">
    <property type="protein sequence ID" value="MEU0706932.1"/>
    <property type="molecule type" value="Genomic_DNA"/>
</dbReference>
<evidence type="ECO:0000256" key="12">
    <source>
        <dbReference type="ARBA" id="ARBA00039450"/>
    </source>
</evidence>
<dbReference type="Pfam" id="PF00109">
    <property type="entry name" value="ketoacyl-synt"/>
    <property type="match status" value="1"/>
</dbReference>
<evidence type="ECO:0000256" key="1">
    <source>
        <dbReference type="ARBA" id="ARBA00004496"/>
    </source>
</evidence>
<dbReference type="CDD" id="cd00834">
    <property type="entry name" value="KAS_I_II"/>
    <property type="match status" value="1"/>
</dbReference>
<comment type="subunit">
    <text evidence="3">Homodimer.</text>
</comment>
<keyword evidence="9" id="KW-0443">Lipid metabolism</keyword>
<keyword evidence="20" id="KW-1185">Reference proteome</keyword>
<evidence type="ECO:0000256" key="11">
    <source>
        <dbReference type="ARBA" id="ARBA00023315"/>
    </source>
</evidence>
<dbReference type="GeneID" id="300119942"/>
<evidence type="ECO:0000256" key="8">
    <source>
        <dbReference type="ARBA" id="ARBA00022832"/>
    </source>
</evidence>
<dbReference type="InterPro" id="IPR018201">
    <property type="entry name" value="Ketoacyl_synth_AS"/>
</dbReference>
<proteinExistence type="inferred from homology"/>
<sequence length="408" mass="42054">MPERRPGRRVVITGLGAVSSVGIGVADFTAAIRAGASGISPIRSFDTTGFPYVRGGEVHDFEPRDILRAIRPEQWGRSGLLAAAASRLAVEDAALDPGLLSRSRAGSVMGTTSGESAVLQDLSEQWVGDGLKSIDPGLVAQLPAGRIAAAVNSELGLTGDALTIPTACSASNYALGHAFDLVRSGEADLMLAGGADAVNRLTHAGFYQLGAMAEEVPRPFDTHREGILAGEGGAALLLEPLDHALARGARIYAEVLGSWANCDAHHMVHPDSASIAQCIRDAHAAAGVTPDQIDYVCAHGTGTPTNDATEVQAVREVFGDRLPPVSSIKSMIGHTMGAASGFGAVICCKAIEEGFLPPTANVVEVDPALGPGLDPVPGTAREARVDIVQNHGFAFGGNNVITILGRVS</sequence>
<evidence type="ECO:0000256" key="2">
    <source>
        <dbReference type="ARBA" id="ARBA00008467"/>
    </source>
</evidence>
<dbReference type="SUPFAM" id="SSF53901">
    <property type="entry name" value="Thiolase-like"/>
    <property type="match status" value="2"/>
</dbReference>
<comment type="similarity">
    <text evidence="2 17">Belongs to the thiolase-like superfamily. Beta-ketoacyl-ACP synthases family.</text>
</comment>
<dbReference type="InterPro" id="IPR014031">
    <property type="entry name" value="Ketoacyl_synth_C"/>
</dbReference>
<keyword evidence="5" id="KW-0963">Cytoplasm</keyword>
<dbReference type="InterPro" id="IPR014030">
    <property type="entry name" value="Ketoacyl_synth_N"/>
</dbReference>
<dbReference type="SMART" id="SM00825">
    <property type="entry name" value="PKS_KS"/>
    <property type="match status" value="1"/>
</dbReference>
<evidence type="ECO:0000256" key="5">
    <source>
        <dbReference type="ARBA" id="ARBA00022490"/>
    </source>
</evidence>
<keyword evidence="8" id="KW-0276">Fatty acid metabolism</keyword>
<evidence type="ECO:0000256" key="6">
    <source>
        <dbReference type="ARBA" id="ARBA00022516"/>
    </source>
</evidence>
<dbReference type="PROSITE" id="PS52004">
    <property type="entry name" value="KS3_2"/>
    <property type="match status" value="1"/>
</dbReference>
<evidence type="ECO:0000256" key="17">
    <source>
        <dbReference type="RuleBase" id="RU003694"/>
    </source>
</evidence>
<dbReference type="InterPro" id="IPR000794">
    <property type="entry name" value="Beta-ketoacyl_synthase"/>
</dbReference>
<evidence type="ECO:0000256" key="10">
    <source>
        <dbReference type="ARBA" id="ARBA00023160"/>
    </source>
</evidence>
<keyword evidence="7 17" id="KW-0808">Transferase</keyword>
<comment type="catalytic activity">
    <reaction evidence="15">
        <text>(3Z)-decenoyl-[ACP] + malonyl-[ACP] + H(+) = 3-oxo-(5Z)-dodecenoyl-[ACP] + holo-[ACP] + CO2</text>
        <dbReference type="Rhea" id="RHEA:54940"/>
        <dbReference type="Rhea" id="RHEA-COMP:9623"/>
        <dbReference type="Rhea" id="RHEA-COMP:9685"/>
        <dbReference type="Rhea" id="RHEA-COMP:9927"/>
        <dbReference type="Rhea" id="RHEA-COMP:14042"/>
        <dbReference type="ChEBI" id="CHEBI:15378"/>
        <dbReference type="ChEBI" id="CHEBI:16526"/>
        <dbReference type="ChEBI" id="CHEBI:64479"/>
        <dbReference type="ChEBI" id="CHEBI:78449"/>
        <dbReference type="ChEBI" id="CHEBI:78798"/>
        <dbReference type="ChEBI" id="CHEBI:138410"/>
    </reaction>
    <physiologicalReaction direction="left-to-right" evidence="15">
        <dbReference type="Rhea" id="RHEA:54941"/>
    </physiologicalReaction>
</comment>
<keyword evidence="10" id="KW-0275">Fatty acid biosynthesis</keyword>
<organism evidence="19 20">
    <name type="scientific">Streptomyces lavendulocolor</name>
    <dbReference type="NCBI Taxonomy" id="67316"/>
    <lineage>
        <taxon>Bacteria</taxon>
        <taxon>Bacillati</taxon>
        <taxon>Actinomycetota</taxon>
        <taxon>Actinomycetes</taxon>
        <taxon>Kitasatosporales</taxon>
        <taxon>Streptomycetaceae</taxon>
        <taxon>Streptomyces</taxon>
    </lineage>
</organism>
<evidence type="ECO:0000313" key="20">
    <source>
        <dbReference type="Proteomes" id="UP001550378"/>
    </source>
</evidence>
<evidence type="ECO:0000256" key="3">
    <source>
        <dbReference type="ARBA" id="ARBA00011738"/>
    </source>
</evidence>
<dbReference type="PROSITE" id="PS00606">
    <property type="entry name" value="KS3_1"/>
    <property type="match status" value="1"/>
</dbReference>
<gene>
    <name evidence="19" type="ORF">ABZ508_06055</name>
</gene>
<reference evidence="19 20" key="1">
    <citation type="submission" date="2024-06" db="EMBL/GenBank/DDBJ databases">
        <title>The Natural Products Discovery Center: Release of the First 8490 Sequenced Strains for Exploring Actinobacteria Biosynthetic Diversity.</title>
        <authorList>
            <person name="Kalkreuter E."/>
            <person name="Kautsar S.A."/>
            <person name="Yang D."/>
            <person name="Bader C.D."/>
            <person name="Teijaro C.N."/>
            <person name="Fluegel L."/>
            <person name="Davis C.M."/>
            <person name="Simpson J.R."/>
            <person name="Lauterbach L."/>
            <person name="Steele A.D."/>
            <person name="Gui C."/>
            <person name="Meng S."/>
            <person name="Li G."/>
            <person name="Viehrig K."/>
            <person name="Ye F."/>
            <person name="Su P."/>
            <person name="Kiefer A.F."/>
            <person name="Nichols A."/>
            <person name="Cepeda A.J."/>
            <person name="Yan W."/>
            <person name="Fan B."/>
            <person name="Jiang Y."/>
            <person name="Adhikari A."/>
            <person name="Zheng C.-J."/>
            <person name="Schuster L."/>
            <person name="Cowan T.M."/>
            <person name="Smanski M.J."/>
            <person name="Chevrette M.G."/>
            <person name="De Carvalho L.P.S."/>
            <person name="Shen B."/>
        </authorList>
    </citation>
    <scope>NUCLEOTIDE SEQUENCE [LARGE SCALE GENOMIC DNA]</scope>
    <source>
        <strain evidence="19 20">NPDC006337</strain>
    </source>
</reference>
<dbReference type="InterPro" id="IPR020841">
    <property type="entry name" value="PKS_Beta-ketoAc_synthase_dom"/>
</dbReference>
<evidence type="ECO:0000313" key="19">
    <source>
        <dbReference type="EMBL" id="MEU0706932.1"/>
    </source>
</evidence>
<comment type="catalytic activity">
    <reaction evidence="16">
        <text>a fatty acyl-[ACP] + malonyl-[ACP] + H(+) = a 3-oxoacyl-[ACP] + holo-[ACP] + CO2</text>
        <dbReference type="Rhea" id="RHEA:22836"/>
        <dbReference type="Rhea" id="RHEA-COMP:9623"/>
        <dbReference type="Rhea" id="RHEA-COMP:9685"/>
        <dbReference type="Rhea" id="RHEA-COMP:9916"/>
        <dbReference type="Rhea" id="RHEA-COMP:14125"/>
        <dbReference type="ChEBI" id="CHEBI:15378"/>
        <dbReference type="ChEBI" id="CHEBI:16526"/>
        <dbReference type="ChEBI" id="CHEBI:64479"/>
        <dbReference type="ChEBI" id="CHEBI:78449"/>
        <dbReference type="ChEBI" id="CHEBI:78776"/>
        <dbReference type="ChEBI" id="CHEBI:138651"/>
        <dbReference type="EC" id="2.3.1.41"/>
    </reaction>
    <physiologicalReaction direction="left-to-right" evidence="16">
        <dbReference type="Rhea" id="RHEA:22837"/>
    </physiologicalReaction>
</comment>
<comment type="subcellular location">
    <subcellularLocation>
        <location evidence="1">Cytoplasm</location>
    </subcellularLocation>
</comment>
<dbReference type="InterPro" id="IPR016039">
    <property type="entry name" value="Thiolase-like"/>
</dbReference>
<keyword evidence="6" id="KW-0444">Lipid biosynthesis</keyword>
<dbReference type="EC" id="2.3.1.41" evidence="4"/>
<dbReference type="PANTHER" id="PTHR11712">
    <property type="entry name" value="POLYKETIDE SYNTHASE-RELATED"/>
    <property type="match status" value="1"/>
</dbReference>
<dbReference type="Gene3D" id="3.40.47.10">
    <property type="match status" value="1"/>
</dbReference>
<evidence type="ECO:0000256" key="13">
    <source>
        <dbReference type="ARBA" id="ARBA00041620"/>
    </source>
</evidence>
<evidence type="ECO:0000256" key="4">
    <source>
        <dbReference type="ARBA" id="ARBA00013191"/>
    </source>
</evidence>
<evidence type="ECO:0000256" key="9">
    <source>
        <dbReference type="ARBA" id="ARBA00023098"/>
    </source>
</evidence>
<dbReference type="GO" id="GO:0016746">
    <property type="term" value="F:acyltransferase activity"/>
    <property type="evidence" value="ECO:0007669"/>
    <property type="project" value="UniProtKB-KW"/>
</dbReference>
<evidence type="ECO:0000256" key="16">
    <source>
        <dbReference type="ARBA" id="ARBA00048506"/>
    </source>
</evidence>
<accession>A0ABV2W059</accession>
<protein>
    <recommendedName>
        <fullName evidence="12">3-oxoacyl-[acyl-carrier-protein] synthase 1</fullName>
        <ecNumber evidence="4">2.3.1.41</ecNumber>
    </recommendedName>
    <alternativeName>
        <fullName evidence="13">3-oxoacyl-[acyl-carrier-protein] synthase I</fullName>
    </alternativeName>
    <alternativeName>
        <fullName evidence="14">Beta-ketoacyl-ACP synthase I</fullName>
    </alternativeName>
</protein>
<dbReference type="Pfam" id="PF02801">
    <property type="entry name" value="Ketoacyl-synt_C"/>
    <property type="match status" value="1"/>
</dbReference>
<dbReference type="Proteomes" id="UP001550378">
    <property type="component" value="Unassembled WGS sequence"/>
</dbReference>